<evidence type="ECO:0000313" key="1">
    <source>
        <dbReference type="EMBL" id="KAG2255515.1"/>
    </source>
</evidence>
<keyword evidence="2" id="KW-1185">Reference proteome</keyword>
<gene>
    <name evidence="1" type="ORF">Bca52824_074809</name>
</gene>
<organism evidence="1 2">
    <name type="scientific">Brassica carinata</name>
    <name type="common">Ethiopian mustard</name>
    <name type="synonym">Abyssinian cabbage</name>
    <dbReference type="NCBI Taxonomy" id="52824"/>
    <lineage>
        <taxon>Eukaryota</taxon>
        <taxon>Viridiplantae</taxon>
        <taxon>Streptophyta</taxon>
        <taxon>Embryophyta</taxon>
        <taxon>Tracheophyta</taxon>
        <taxon>Spermatophyta</taxon>
        <taxon>Magnoliopsida</taxon>
        <taxon>eudicotyledons</taxon>
        <taxon>Gunneridae</taxon>
        <taxon>Pentapetalae</taxon>
        <taxon>rosids</taxon>
        <taxon>malvids</taxon>
        <taxon>Brassicales</taxon>
        <taxon>Brassicaceae</taxon>
        <taxon>Brassiceae</taxon>
        <taxon>Brassica</taxon>
    </lineage>
</organism>
<proteinExistence type="predicted"/>
<dbReference type="AlphaFoldDB" id="A0A8X7PQ03"/>
<dbReference type="EMBL" id="JAAMPC010000015">
    <property type="protein sequence ID" value="KAG2255515.1"/>
    <property type="molecule type" value="Genomic_DNA"/>
</dbReference>
<protein>
    <submittedName>
        <fullName evidence="1">Uncharacterized protein</fullName>
    </submittedName>
</protein>
<reference evidence="1 2" key="1">
    <citation type="submission" date="2020-02" db="EMBL/GenBank/DDBJ databases">
        <authorList>
            <person name="Ma Q."/>
            <person name="Huang Y."/>
            <person name="Song X."/>
            <person name="Pei D."/>
        </authorList>
    </citation>
    <scope>NUCLEOTIDE SEQUENCE [LARGE SCALE GENOMIC DNA]</scope>
    <source>
        <strain evidence="1">Sxm20200214</strain>
        <tissue evidence="1">Leaf</tissue>
    </source>
</reference>
<comment type="caution">
    <text evidence="1">The sequence shown here is derived from an EMBL/GenBank/DDBJ whole genome shotgun (WGS) entry which is preliminary data.</text>
</comment>
<evidence type="ECO:0000313" key="2">
    <source>
        <dbReference type="Proteomes" id="UP000886595"/>
    </source>
</evidence>
<dbReference type="Proteomes" id="UP000886595">
    <property type="component" value="Unassembled WGS sequence"/>
</dbReference>
<accession>A0A8X7PQ03</accession>
<name>A0A8X7PQ03_BRACI</name>
<sequence length="301" mass="34048">MPFTSLVVHLFNLKLAPACLPSFFNNWHMTITSCLLALFLRLSCEKHMKGLEFLQVKEMTAACAESAEAAVGSSDKGEDHLSSSVSQLLWSHDDQTRSTAAVVVVVREPASIPAIFRILLRPTTPTIHLPRCTRLAPPGPSGVMSVMELVQQPGRDHLPFNRSGNGISAWINRMMYSPRQGHPTFTHFLPTSRFCGFAGLSRVQLEFDETLFIYHHFIHKVMDNYGKQIHEWKKKWEINKVVEMTVGVATKMEILVTEAEEMEVMMKRIKFIKLRRMNLILKLDEVMKDGTFTIGGYVEGG</sequence>